<dbReference type="Gene3D" id="3.90.550.50">
    <property type="match status" value="1"/>
</dbReference>
<evidence type="ECO:0000256" key="6">
    <source>
        <dbReference type="ARBA" id="ARBA00023136"/>
    </source>
</evidence>
<keyword evidence="6 7" id="KW-0472">Membrane</keyword>
<accession>A0A8S1BV00</accession>
<comment type="similarity">
    <text evidence="2">Belongs to the glycosyltransferase 31 family. Beta3-Gal-T subfamily.</text>
</comment>
<dbReference type="PANTHER" id="PTHR23033:SF14">
    <property type="entry name" value="GLYCOPROTEIN-N-ACETYLGALACTOSAMINE 3-BETA-GALACTOSYLTRANSFERASE 1-RELATED"/>
    <property type="match status" value="1"/>
</dbReference>
<evidence type="ECO:0000256" key="1">
    <source>
        <dbReference type="ARBA" id="ARBA00004606"/>
    </source>
</evidence>
<organism evidence="8 9">
    <name type="scientific">Cloeon dipterum</name>
    <dbReference type="NCBI Taxonomy" id="197152"/>
    <lineage>
        <taxon>Eukaryota</taxon>
        <taxon>Metazoa</taxon>
        <taxon>Ecdysozoa</taxon>
        <taxon>Arthropoda</taxon>
        <taxon>Hexapoda</taxon>
        <taxon>Insecta</taxon>
        <taxon>Pterygota</taxon>
        <taxon>Palaeoptera</taxon>
        <taxon>Ephemeroptera</taxon>
        <taxon>Pisciforma</taxon>
        <taxon>Baetidae</taxon>
        <taxon>Cloeon</taxon>
    </lineage>
</organism>
<comment type="subcellular location">
    <subcellularLocation>
        <location evidence="1">Membrane</location>
        <topology evidence="1">Single-pass type II membrane protein</topology>
    </subcellularLocation>
</comment>
<evidence type="ECO:0000256" key="4">
    <source>
        <dbReference type="ARBA" id="ARBA00022968"/>
    </source>
</evidence>
<dbReference type="AlphaFoldDB" id="A0A8S1BV00"/>
<reference evidence="8 9" key="1">
    <citation type="submission" date="2020-04" db="EMBL/GenBank/DDBJ databases">
        <authorList>
            <person name="Alioto T."/>
            <person name="Alioto T."/>
            <person name="Gomez Garrido J."/>
        </authorList>
    </citation>
    <scope>NUCLEOTIDE SEQUENCE [LARGE SCALE GENOMIC DNA]</scope>
</reference>
<protein>
    <recommendedName>
        <fullName evidence="10">N-acetylgalactosaminide beta-1,3-galactosyltransferase</fullName>
    </recommendedName>
</protein>
<dbReference type="GO" id="GO:0016263">
    <property type="term" value="F:glycoprotein-N-acetylgalactosamine 3-beta-galactosyltransferase activity"/>
    <property type="evidence" value="ECO:0007669"/>
    <property type="project" value="TreeGrafter"/>
</dbReference>
<dbReference type="EMBL" id="CADEPI010000012">
    <property type="protein sequence ID" value="CAB3363316.1"/>
    <property type="molecule type" value="Genomic_DNA"/>
</dbReference>
<dbReference type="GO" id="GO:0016020">
    <property type="term" value="C:membrane"/>
    <property type="evidence" value="ECO:0007669"/>
    <property type="project" value="UniProtKB-SubCell"/>
</dbReference>
<evidence type="ECO:0000313" key="8">
    <source>
        <dbReference type="EMBL" id="CAB3363316.1"/>
    </source>
</evidence>
<sequence length="382" mass="44522">MPLEYTAFHITGFFLSVLFIVLCWISKINSTTPCGLWKAVVSHGPRFFLTFLIGLCLGIFLPSLTFITINNPGNAILATKVAKSEHQELYESLSHWLQMNSTFAVDLLTETREIEARRLAERVRILCLVIDDPFQTQRRNGSKATWGRHCNKLIFTSEVTDRKKRVVEDYSSAWKSVVRALKFVYKKYIYDFEWLVRLDDETFLLVENLRRALEPFSIDDPNNYGVHFNTLNKPNTSTGYALSRQAVKKLVEEGFASNTLDCRNENATEVDDDLEITSCMKHLNLKPFKIDGETLPFDDKKFSLPLVRGKSWWKEEFEFWPYGKSPSPPRKRTSCCRRNLISFHQAWPQKMYLLEYLIYDVQVYGAPFHIISNEKDTRIFYN</sequence>
<name>A0A8S1BV00_9INSE</name>
<evidence type="ECO:0000256" key="5">
    <source>
        <dbReference type="ARBA" id="ARBA00022989"/>
    </source>
</evidence>
<feature type="transmembrane region" description="Helical" evidence="7">
    <location>
        <begin position="6"/>
        <end position="26"/>
    </location>
</feature>
<keyword evidence="5 7" id="KW-1133">Transmembrane helix</keyword>
<dbReference type="InterPro" id="IPR026050">
    <property type="entry name" value="C1GALT1/C1GALT1_chp1"/>
</dbReference>
<evidence type="ECO:0000256" key="2">
    <source>
        <dbReference type="ARBA" id="ARBA00006462"/>
    </source>
</evidence>
<dbReference type="Proteomes" id="UP000494165">
    <property type="component" value="Unassembled WGS sequence"/>
</dbReference>
<evidence type="ECO:0000313" key="9">
    <source>
        <dbReference type="Proteomes" id="UP000494165"/>
    </source>
</evidence>
<dbReference type="PANTHER" id="PTHR23033">
    <property type="entry name" value="BETA1,3-GALACTOSYLTRANSFERASE"/>
    <property type="match status" value="1"/>
</dbReference>
<keyword evidence="4" id="KW-0735">Signal-anchor</keyword>
<gene>
    <name evidence="8" type="ORF">CLODIP_2_CD02264</name>
</gene>
<dbReference type="OrthoDB" id="414175at2759"/>
<evidence type="ECO:0000256" key="3">
    <source>
        <dbReference type="ARBA" id="ARBA00022692"/>
    </source>
</evidence>
<feature type="transmembrane region" description="Helical" evidence="7">
    <location>
        <begin position="47"/>
        <end position="69"/>
    </location>
</feature>
<keyword evidence="3 7" id="KW-0812">Transmembrane</keyword>
<proteinExistence type="inferred from homology"/>
<evidence type="ECO:0000256" key="7">
    <source>
        <dbReference type="SAM" id="Phobius"/>
    </source>
</evidence>
<evidence type="ECO:0008006" key="10">
    <source>
        <dbReference type="Google" id="ProtNLM"/>
    </source>
</evidence>
<keyword evidence="9" id="KW-1185">Reference proteome</keyword>
<comment type="caution">
    <text evidence="8">The sequence shown here is derived from an EMBL/GenBank/DDBJ whole genome shotgun (WGS) entry which is preliminary data.</text>
</comment>